<dbReference type="GO" id="GO:0006203">
    <property type="term" value="P:dGTP catabolic process"/>
    <property type="evidence" value="ECO:0007669"/>
    <property type="project" value="TreeGrafter"/>
</dbReference>
<dbReference type="InterPro" id="IPR004518">
    <property type="entry name" value="MazG-like_dom"/>
</dbReference>
<dbReference type="CDD" id="cd11528">
    <property type="entry name" value="NTP-PPase_MazG_Nterm"/>
    <property type="match status" value="1"/>
</dbReference>
<dbReference type="Gene3D" id="1.10.287.1080">
    <property type="entry name" value="MazG-like"/>
    <property type="match status" value="2"/>
</dbReference>
<dbReference type="GO" id="GO:0047693">
    <property type="term" value="F:ATP diphosphatase activity"/>
    <property type="evidence" value="ECO:0007669"/>
    <property type="project" value="UniProtKB-EC"/>
</dbReference>
<dbReference type="GO" id="GO:0046076">
    <property type="term" value="P:dTTP catabolic process"/>
    <property type="evidence" value="ECO:0007669"/>
    <property type="project" value="TreeGrafter"/>
</dbReference>
<dbReference type="InterPro" id="IPR011551">
    <property type="entry name" value="NTP_PyrPHydrolase_MazG"/>
</dbReference>
<comment type="similarity">
    <text evidence="2">Belongs to the nucleoside triphosphate pyrophosphohydrolase family.</text>
</comment>
<protein>
    <recommendedName>
        <fullName evidence="4">Nucleoside triphosphate pyrophosphohydrolase</fullName>
        <ecNumber evidence="3">3.6.1.8</ecNumber>
    </recommendedName>
</protein>
<dbReference type="FunFam" id="1.10.287.1080:FF:000003">
    <property type="entry name" value="Nucleoside triphosphate pyrophosphohydrolase"/>
    <property type="match status" value="1"/>
</dbReference>
<proteinExistence type="inferred from homology"/>
<evidence type="ECO:0000313" key="6">
    <source>
        <dbReference type="EMBL" id="TCS39817.1"/>
    </source>
</evidence>
<dbReference type="GO" id="GO:0046081">
    <property type="term" value="P:dUTP catabolic process"/>
    <property type="evidence" value="ECO:0007669"/>
    <property type="project" value="TreeGrafter"/>
</dbReference>
<dbReference type="NCBIfam" id="NF007113">
    <property type="entry name" value="PRK09562.1"/>
    <property type="match status" value="1"/>
</dbReference>
<dbReference type="SUPFAM" id="SSF101386">
    <property type="entry name" value="all-alpha NTP pyrophosphatases"/>
    <property type="match status" value="2"/>
</dbReference>
<feature type="domain" description="NTP pyrophosphohydrolase MazG-like" evidence="5">
    <location>
        <begin position="177"/>
        <end position="236"/>
    </location>
</feature>
<evidence type="ECO:0000313" key="7">
    <source>
        <dbReference type="Proteomes" id="UP000295793"/>
    </source>
</evidence>
<dbReference type="GO" id="GO:0046047">
    <property type="term" value="P:TTP catabolic process"/>
    <property type="evidence" value="ECO:0007669"/>
    <property type="project" value="TreeGrafter"/>
</dbReference>
<evidence type="ECO:0000259" key="5">
    <source>
        <dbReference type="Pfam" id="PF03819"/>
    </source>
</evidence>
<gene>
    <name evidence="6" type="ORF">BCF53_112102</name>
</gene>
<dbReference type="CDD" id="cd11529">
    <property type="entry name" value="NTP-PPase_MazG_Cterm"/>
    <property type="match status" value="1"/>
</dbReference>
<dbReference type="EC" id="3.6.1.8" evidence="3"/>
<comment type="catalytic activity">
    <reaction evidence="1">
        <text>ATP + H2O = AMP + diphosphate + H(+)</text>
        <dbReference type="Rhea" id="RHEA:14245"/>
        <dbReference type="ChEBI" id="CHEBI:15377"/>
        <dbReference type="ChEBI" id="CHEBI:15378"/>
        <dbReference type="ChEBI" id="CHEBI:30616"/>
        <dbReference type="ChEBI" id="CHEBI:33019"/>
        <dbReference type="ChEBI" id="CHEBI:456215"/>
        <dbReference type="EC" id="3.6.1.8"/>
    </reaction>
</comment>
<evidence type="ECO:0000256" key="1">
    <source>
        <dbReference type="ARBA" id="ARBA00052141"/>
    </source>
</evidence>
<dbReference type="GO" id="GO:0046052">
    <property type="term" value="P:UTP catabolic process"/>
    <property type="evidence" value="ECO:0007669"/>
    <property type="project" value="TreeGrafter"/>
</dbReference>
<dbReference type="GO" id="GO:0006950">
    <property type="term" value="P:response to stress"/>
    <property type="evidence" value="ECO:0007669"/>
    <property type="project" value="UniProtKB-ARBA"/>
</dbReference>
<dbReference type="FunFam" id="1.10.287.1080:FF:000001">
    <property type="entry name" value="Nucleoside triphosphate pyrophosphohydrolase"/>
    <property type="match status" value="1"/>
</dbReference>
<name>A0A4R3I238_9GAMM</name>
<dbReference type="PANTHER" id="PTHR30522">
    <property type="entry name" value="NUCLEOSIDE TRIPHOSPHATE PYROPHOSPHOHYDROLASE"/>
    <property type="match status" value="1"/>
</dbReference>
<feature type="domain" description="NTP pyrophosphohydrolase MazG-like" evidence="5">
    <location>
        <begin position="31"/>
        <end position="104"/>
    </location>
</feature>
<dbReference type="GO" id="GO:0046061">
    <property type="term" value="P:dATP catabolic process"/>
    <property type="evidence" value="ECO:0007669"/>
    <property type="project" value="TreeGrafter"/>
</dbReference>
<comment type="caution">
    <text evidence="6">The sequence shown here is derived from an EMBL/GenBank/DDBJ whole genome shotgun (WGS) entry which is preliminary data.</text>
</comment>
<evidence type="ECO:0000256" key="4">
    <source>
        <dbReference type="ARBA" id="ARBA00074799"/>
    </source>
</evidence>
<reference evidence="6 7" key="1">
    <citation type="submission" date="2019-03" db="EMBL/GenBank/DDBJ databases">
        <title>Genomic Encyclopedia of Archaeal and Bacterial Type Strains, Phase II (KMG-II): from individual species to whole genera.</title>
        <authorList>
            <person name="Goeker M."/>
        </authorList>
    </citation>
    <scope>NUCLEOTIDE SEQUENCE [LARGE SCALE GENOMIC DNA]</scope>
    <source>
        <strain evidence="6 7">DSM 15388</strain>
    </source>
</reference>
<dbReference type="NCBIfam" id="TIGR00444">
    <property type="entry name" value="mazG"/>
    <property type="match status" value="1"/>
</dbReference>
<evidence type="ECO:0000256" key="2">
    <source>
        <dbReference type="ARBA" id="ARBA00061115"/>
    </source>
</evidence>
<keyword evidence="7" id="KW-1185">Reference proteome</keyword>
<sequence length="270" mass="31133">MSENRYNFKDLKLLMSRLRDPETGCPWDIRQSYRSIVPHTLEEVYEVIDTIEREDYEHLSEELGDLLFQVVFYAQIASDEDRFSLDDIIHQLVSKLIYRHPHVFPDGSLHGGSATQMTEADIQHQWEELKQQEKQSGKVLDDVPNALPGMLRAKKLQKKAAKVGFDWPDVSHVIDKAYEELAELKEAIAEGNPQEIEAELGDLLFVLANVARHTKVDPEQAVRSTNKKFERRFGHVEQSVVQSGKGWNEYSLEALDAFWNEAKQLERSVK</sequence>
<dbReference type="Proteomes" id="UP000295793">
    <property type="component" value="Unassembled WGS sequence"/>
</dbReference>
<dbReference type="EMBL" id="SLZR01000012">
    <property type="protein sequence ID" value="TCS39817.1"/>
    <property type="molecule type" value="Genomic_DNA"/>
</dbReference>
<evidence type="ECO:0000256" key="3">
    <source>
        <dbReference type="ARBA" id="ARBA00066372"/>
    </source>
</evidence>
<organism evidence="6 7">
    <name type="scientific">Reinekea marinisedimentorum</name>
    <dbReference type="NCBI Taxonomy" id="230495"/>
    <lineage>
        <taxon>Bacteria</taxon>
        <taxon>Pseudomonadati</taxon>
        <taxon>Pseudomonadota</taxon>
        <taxon>Gammaproteobacteria</taxon>
        <taxon>Oceanospirillales</taxon>
        <taxon>Saccharospirillaceae</taxon>
        <taxon>Reinekea</taxon>
    </lineage>
</organism>
<dbReference type="AlphaFoldDB" id="A0A4R3I238"/>
<dbReference type="OrthoDB" id="9808939at2"/>
<dbReference type="InterPro" id="IPR048015">
    <property type="entry name" value="NTP-PPase_MazG-like_N"/>
</dbReference>
<dbReference type="PANTHER" id="PTHR30522:SF0">
    <property type="entry name" value="NUCLEOSIDE TRIPHOSPHATE PYROPHOSPHOHYDROLASE"/>
    <property type="match status" value="1"/>
</dbReference>
<dbReference type="InterPro" id="IPR048011">
    <property type="entry name" value="NTP-PPase_MazG-like_C"/>
</dbReference>
<accession>A0A4R3I238</accession>
<dbReference type="RefSeq" id="WP_132702368.1">
    <property type="nucleotide sequence ID" value="NZ_SLZR01000012.1"/>
</dbReference>
<dbReference type="Pfam" id="PF03819">
    <property type="entry name" value="MazG"/>
    <property type="match status" value="2"/>
</dbReference>